<dbReference type="InterPro" id="IPR029787">
    <property type="entry name" value="Nucleotide_cyclase"/>
</dbReference>
<dbReference type="Pfam" id="PF00990">
    <property type="entry name" value="GGDEF"/>
    <property type="match status" value="1"/>
</dbReference>
<dbReference type="SUPFAM" id="SSF158472">
    <property type="entry name" value="HAMP domain-like"/>
    <property type="match status" value="1"/>
</dbReference>
<dbReference type="CDD" id="cd06225">
    <property type="entry name" value="HAMP"/>
    <property type="match status" value="1"/>
</dbReference>
<dbReference type="Gene3D" id="6.10.340.10">
    <property type="match status" value="1"/>
</dbReference>
<evidence type="ECO:0000259" key="2">
    <source>
        <dbReference type="PROSITE" id="PS50885"/>
    </source>
</evidence>
<dbReference type="PANTHER" id="PTHR45228:SF1">
    <property type="entry name" value="CYCLIC DI-GMP PHOSPHODIESTERASE TM_0186"/>
    <property type="match status" value="1"/>
</dbReference>
<dbReference type="PROSITE" id="PS50887">
    <property type="entry name" value="GGDEF"/>
    <property type="match status" value="1"/>
</dbReference>
<dbReference type="EMBL" id="CP010086">
    <property type="protein sequence ID" value="AJH01787.1"/>
    <property type="molecule type" value="Genomic_DNA"/>
</dbReference>
<gene>
    <name evidence="5" type="ORF">LF65_05262</name>
</gene>
<dbReference type="GO" id="GO:0007165">
    <property type="term" value="P:signal transduction"/>
    <property type="evidence" value="ECO:0007669"/>
    <property type="project" value="InterPro"/>
</dbReference>
<keyword evidence="1" id="KW-0472">Membrane</keyword>
<evidence type="ECO:0000313" key="5">
    <source>
        <dbReference type="EMBL" id="AJH01787.1"/>
    </source>
</evidence>
<accession>A0A0B5QU85</accession>
<dbReference type="Pfam" id="PF13487">
    <property type="entry name" value="HD_5"/>
    <property type="match status" value="1"/>
</dbReference>
<dbReference type="InterPro" id="IPR037522">
    <property type="entry name" value="HD_GYP_dom"/>
</dbReference>
<dbReference type="NCBIfam" id="TIGR00254">
    <property type="entry name" value="GGDEF"/>
    <property type="match status" value="1"/>
</dbReference>
<dbReference type="GO" id="GO:0016020">
    <property type="term" value="C:membrane"/>
    <property type="evidence" value="ECO:0007669"/>
    <property type="project" value="InterPro"/>
</dbReference>
<sequence length="684" mass="79099">MSIKYKTLLIGFFSISLVIGATILIFHLSYFGYINKEEEQHIKRDFNVIEYILKSEEEDMETVLIDWGQWDDTYNFINSRNQEYIKSNLQSDTLNNLNLKSIIFLSSNKDIIYSKENDVQTELSKNIMDKLLISSKNFDKTRSGKTGLISLQGKVYLVGILPITPSDKHEESNGFLIMTREIDKKLVQYAEKVSSVSFNLLEAFQDKYKRDKDLSYIYLDDSIISYNKNNFEAYKTIKDINGEDSIQVTIVDTNHSDEQINYFLRSFIFKFLCLIVIVIVFYTLSFDRYIFKRITKLTKFIEKVGKTKDMTLTIDINGKDEIHKLANEVNKMLERINSANDEILFLSYTDKLTHLRNRSYMEKLFESIDNSKDIDYHIIMGDLNGLKLTNDALGHSEGDKLLHLVGKILKENCASDDIISRWGGDEFVILVKNKNKDYITNLIDRIREKCESEAEFHFKISIAWGSAGSYEEGSNTEAIMGLAEKRMYRNKLMENKSARSAAINSLLRTLHEKHSETEEHTIRIKNLSVKLGKSIGLPKEKLDELELLSSLHDIGKIGIPEHILMKPSKLTDEEWKIMKTHCDIGYRIALSTPELAHIASKILAHHERYDGTGYPNKLKGEEIPLLSRIINIVDSYDVMSHKRVYKDAFSKDYIIEELKRCSGTQFDPHLVKKFIDLLERDGEL</sequence>
<dbReference type="KEGG" id="cbei:LF65_05262"/>
<dbReference type="InterPro" id="IPR003607">
    <property type="entry name" value="HD/PDEase_dom"/>
</dbReference>
<dbReference type="PANTHER" id="PTHR45228">
    <property type="entry name" value="CYCLIC DI-GMP PHOSPHODIESTERASE TM_0186-RELATED"/>
    <property type="match status" value="1"/>
</dbReference>
<dbReference type="SUPFAM" id="SSF55073">
    <property type="entry name" value="Nucleotide cyclase"/>
    <property type="match status" value="1"/>
</dbReference>
<dbReference type="PROSITE" id="PS50885">
    <property type="entry name" value="HAMP"/>
    <property type="match status" value="1"/>
</dbReference>
<dbReference type="STRING" id="1520.LF65_05262"/>
<evidence type="ECO:0000259" key="4">
    <source>
        <dbReference type="PROSITE" id="PS51832"/>
    </source>
</evidence>
<dbReference type="InterPro" id="IPR000160">
    <property type="entry name" value="GGDEF_dom"/>
</dbReference>
<dbReference type="InterPro" id="IPR043128">
    <property type="entry name" value="Rev_trsase/Diguanyl_cyclase"/>
</dbReference>
<dbReference type="InterPro" id="IPR007892">
    <property type="entry name" value="CHASE4"/>
</dbReference>
<dbReference type="Gene3D" id="3.30.70.270">
    <property type="match status" value="1"/>
</dbReference>
<dbReference type="SMART" id="SM00304">
    <property type="entry name" value="HAMP"/>
    <property type="match status" value="1"/>
</dbReference>
<reference evidence="6" key="1">
    <citation type="submission" date="2014-12" db="EMBL/GenBank/DDBJ databases">
        <title>Genome sequence of Clostridium beijerinckii strain 59B.</title>
        <authorList>
            <person name="Little G.T."/>
            <person name="Minton N.P."/>
        </authorList>
    </citation>
    <scope>NUCLEOTIDE SEQUENCE [LARGE SCALE GENOMIC DNA]</scope>
    <source>
        <strain evidence="6">59B</strain>
    </source>
</reference>
<dbReference type="SMART" id="SM00471">
    <property type="entry name" value="HDc"/>
    <property type="match status" value="1"/>
</dbReference>
<keyword evidence="1" id="KW-1133">Transmembrane helix</keyword>
<feature type="domain" description="HD-GYP" evidence="4">
    <location>
        <begin position="495"/>
        <end position="684"/>
    </location>
</feature>
<dbReference type="PROSITE" id="PS51832">
    <property type="entry name" value="HD_GYP"/>
    <property type="match status" value="1"/>
</dbReference>
<dbReference type="OrthoDB" id="9804747at2"/>
<dbReference type="SUPFAM" id="SSF109604">
    <property type="entry name" value="HD-domain/PDEase-like"/>
    <property type="match status" value="1"/>
</dbReference>
<evidence type="ECO:0000313" key="6">
    <source>
        <dbReference type="Proteomes" id="UP000031866"/>
    </source>
</evidence>
<feature type="domain" description="HAMP" evidence="2">
    <location>
        <begin position="288"/>
        <end position="341"/>
    </location>
</feature>
<dbReference type="InterPro" id="IPR052020">
    <property type="entry name" value="Cyclic_di-GMP/3'3'-cGAMP_PDE"/>
</dbReference>
<feature type="domain" description="GGDEF" evidence="3">
    <location>
        <begin position="374"/>
        <end position="504"/>
    </location>
</feature>
<keyword evidence="1" id="KW-0812">Transmembrane</keyword>
<dbReference type="Pfam" id="PF05228">
    <property type="entry name" value="CHASE4"/>
    <property type="match status" value="1"/>
</dbReference>
<evidence type="ECO:0000259" key="3">
    <source>
        <dbReference type="PROSITE" id="PS50887"/>
    </source>
</evidence>
<dbReference type="Gene3D" id="1.10.3210.10">
    <property type="entry name" value="Hypothetical protein af1432"/>
    <property type="match status" value="1"/>
</dbReference>
<dbReference type="RefSeq" id="WP_041900263.1">
    <property type="nucleotide sequence ID" value="NZ_CP010086.2"/>
</dbReference>
<dbReference type="InterPro" id="IPR003660">
    <property type="entry name" value="HAMP_dom"/>
</dbReference>
<dbReference type="CDD" id="cd00077">
    <property type="entry name" value="HDc"/>
    <property type="match status" value="1"/>
</dbReference>
<dbReference type="CDD" id="cd01949">
    <property type="entry name" value="GGDEF"/>
    <property type="match status" value="1"/>
</dbReference>
<dbReference type="SMART" id="SM00267">
    <property type="entry name" value="GGDEF"/>
    <property type="match status" value="1"/>
</dbReference>
<proteinExistence type="predicted"/>
<feature type="transmembrane region" description="Helical" evidence="1">
    <location>
        <begin position="7"/>
        <end position="33"/>
    </location>
</feature>
<name>A0A0B5QU85_CLOBE</name>
<feature type="transmembrane region" description="Helical" evidence="1">
    <location>
        <begin position="262"/>
        <end position="284"/>
    </location>
</feature>
<dbReference type="AlphaFoldDB" id="A0A0B5QU85"/>
<dbReference type="Proteomes" id="UP000031866">
    <property type="component" value="Chromosome"/>
</dbReference>
<protein>
    <submittedName>
        <fullName evidence="5">Diguanylate cyclase</fullName>
    </submittedName>
</protein>
<evidence type="ECO:0000256" key="1">
    <source>
        <dbReference type="SAM" id="Phobius"/>
    </source>
</evidence>
<organism evidence="5 6">
    <name type="scientific">Clostridium beijerinckii</name>
    <name type="common">Clostridium MP</name>
    <dbReference type="NCBI Taxonomy" id="1520"/>
    <lineage>
        <taxon>Bacteria</taxon>
        <taxon>Bacillati</taxon>
        <taxon>Bacillota</taxon>
        <taxon>Clostridia</taxon>
        <taxon>Eubacteriales</taxon>
        <taxon>Clostridiaceae</taxon>
        <taxon>Clostridium</taxon>
    </lineage>
</organism>